<dbReference type="Proteomes" id="UP001597304">
    <property type="component" value="Unassembled WGS sequence"/>
</dbReference>
<evidence type="ECO:0008006" key="3">
    <source>
        <dbReference type="Google" id="ProtNLM"/>
    </source>
</evidence>
<reference evidence="2" key="1">
    <citation type="journal article" date="2019" name="Int. J. Syst. Evol. Microbiol.">
        <title>The Global Catalogue of Microorganisms (GCM) 10K type strain sequencing project: providing services to taxonomists for standard genome sequencing and annotation.</title>
        <authorList>
            <consortium name="The Broad Institute Genomics Platform"/>
            <consortium name="The Broad Institute Genome Sequencing Center for Infectious Disease"/>
            <person name="Wu L."/>
            <person name="Ma J."/>
        </authorList>
    </citation>
    <scope>NUCLEOTIDE SEQUENCE [LARGE SCALE GENOMIC DNA]</scope>
    <source>
        <strain evidence="2">LMG 29247</strain>
    </source>
</reference>
<keyword evidence="2" id="KW-1185">Reference proteome</keyword>
<dbReference type="EMBL" id="JBHUEJ010000011">
    <property type="protein sequence ID" value="MFD1709841.1"/>
    <property type="molecule type" value="Genomic_DNA"/>
</dbReference>
<gene>
    <name evidence="1" type="ORF">ACFSF0_04440</name>
</gene>
<name>A0ABW4KSK7_9BURK</name>
<evidence type="ECO:0000313" key="1">
    <source>
        <dbReference type="EMBL" id="MFD1709841.1"/>
    </source>
</evidence>
<organism evidence="1 2">
    <name type="scientific">Ottowia flava</name>
    <dbReference type="NCBI Taxonomy" id="2675430"/>
    <lineage>
        <taxon>Bacteria</taxon>
        <taxon>Pseudomonadati</taxon>
        <taxon>Pseudomonadota</taxon>
        <taxon>Betaproteobacteria</taxon>
        <taxon>Burkholderiales</taxon>
        <taxon>Comamonadaceae</taxon>
        <taxon>Ottowia</taxon>
    </lineage>
</organism>
<sequence length="231" mass="25493">MFTVKSTGSIGSLVQGMRAVHGRLVPYAAATALTRTAQTAAKKDIPDEMRRVFNNPRPYTLNALFVQAAKKDDLTARVMVKTKAAGTAPEHFLFPEVYGGIRNAKRFEQALRLRGLLKPGERAVPAVDLPESKYESGAFIRNMLNRADGAKKAKTGLFVGAVGRKKTRGIWETSGSGKNRRVKPLFIFTQAAPTYRPRLNFEAVVEKTAEREFPGEFNRALNDLVAKGWQA</sequence>
<proteinExistence type="predicted"/>
<comment type="caution">
    <text evidence="1">The sequence shown here is derived from an EMBL/GenBank/DDBJ whole genome shotgun (WGS) entry which is preliminary data.</text>
</comment>
<dbReference type="RefSeq" id="WP_147914087.1">
    <property type="nucleotide sequence ID" value="NZ_JBHUEJ010000011.1"/>
</dbReference>
<evidence type="ECO:0000313" key="2">
    <source>
        <dbReference type="Proteomes" id="UP001597304"/>
    </source>
</evidence>
<accession>A0ABW4KSK7</accession>
<protein>
    <recommendedName>
        <fullName evidence="3">HK97 gp10 family phage protein</fullName>
    </recommendedName>
</protein>